<organism evidence="1 2">
    <name type="scientific">Lophiostoma macrostomum CBS 122681</name>
    <dbReference type="NCBI Taxonomy" id="1314788"/>
    <lineage>
        <taxon>Eukaryota</taxon>
        <taxon>Fungi</taxon>
        <taxon>Dikarya</taxon>
        <taxon>Ascomycota</taxon>
        <taxon>Pezizomycotina</taxon>
        <taxon>Dothideomycetes</taxon>
        <taxon>Pleosporomycetidae</taxon>
        <taxon>Pleosporales</taxon>
        <taxon>Lophiostomataceae</taxon>
        <taxon>Lophiostoma</taxon>
    </lineage>
</organism>
<accession>A0A6A6SU31</accession>
<gene>
    <name evidence="1" type="ORF">K491DRAFT_607620</name>
</gene>
<evidence type="ECO:0000313" key="2">
    <source>
        <dbReference type="Proteomes" id="UP000799324"/>
    </source>
</evidence>
<proteinExistence type="predicted"/>
<evidence type="ECO:0000313" key="1">
    <source>
        <dbReference type="EMBL" id="KAF2651100.1"/>
    </source>
</evidence>
<dbReference type="Proteomes" id="UP000799324">
    <property type="component" value="Unassembled WGS sequence"/>
</dbReference>
<keyword evidence="2" id="KW-1185">Reference proteome</keyword>
<dbReference type="EMBL" id="MU004435">
    <property type="protein sequence ID" value="KAF2651100.1"/>
    <property type="molecule type" value="Genomic_DNA"/>
</dbReference>
<dbReference type="AlphaFoldDB" id="A0A6A6SU31"/>
<name>A0A6A6SU31_9PLEO</name>
<sequence length="97" mass="11218">MAAFTSQSFRFLDLPKENRLMVYERLPTKTIHNHCQKRWICPMFKSVSDFQYTLVHTTVTSLSILSTCRQIHSEASVIMEAKAQDILSRSPRIIVST</sequence>
<reference evidence="1" key="1">
    <citation type="journal article" date="2020" name="Stud. Mycol.">
        <title>101 Dothideomycetes genomes: a test case for predicting lifestyles and emergence of pathogens.</title>
        <authorList>
            <person name="Haridas S."/>
            <person name="Albert R."/>
            <person name="Binder M."/>
            <person name="Bloem J."/>
            <person name="Labutti K."/>
            <person name="Salamov A."/>
            <person name="Andreopoulos B."/>
            <person name="Baker S."/>
            <person name="Barry K."/>
            <person name="Bills G."/>
            <person name="Bluhm B."/>
            <person name="Cannon C."/>
            <person name="Castanera R."/>
            <person name="Culley D."/>
            <person name="Daum C."/>
            <person name="Ezra D."/>
            <person name="Gonzalez J."/>
            <person name="Henrissat B."/>
            <person name="Kuo A."/>
            <person name="Liang C."/>
            <person name="Lipzen A."/>
            <person name="Lutzoni F."/>
            <person name="Magnuson J."/>
            <person name="Mondo S."/>
            <person name="Nolan M."/>
            <person name="Ohm R."/>
            <person name="Pangilinan J."/>
            <person name="Park H.-J."/>
            <person name="Ramirez L."/>
            <person name="Alfaro M."/>
            <person name="Sun H."/>
            <person name="Tritt A."/>
            <person name="Yoshinaga Y."/>
            <person name="Zwiers L.-H."/>
            <person name="Turgeon B."/>
            <person name="Goodwin S."/>
            <person name="Spatafora J."/>
            <person name="Crous P."/>
            <person name="Grigoriev I."/>
        </authorList>
    </citation>
    <scope>NUCLEOTIDE SEQUENCE</scope>
    <source>
        <strain evidence="1">CBS 122681</strain>
    </source>
</reference>
<protein>
    <submittedName>
        <fullName evidence="1">Uncharacterized protein</fullName>
    </submittedName>
</protein>
<feature type="non-terminal residue" evidence="1">
    <location>
        <position position="97"/>
    </location>
</feature>
<dbReference type="OrthoDB" id="5314997at2759"/>